<feature type="non-terminal residue" evidence="2">
    <location>
        <position position="1"/>
    </location>
</feature>
<comment type="caution">
    <text evidence="2">The sequence shown here is derived from an EMBL/GenBank/DDBJ whole genome shotgun (WGS) entry which is preliminary data.</text>
</comment>
<dbReference type="AlphaFoldDB" id="A0A955IW60"/>
<organism evidence="2 3">
    <name type="scientific">candidate division WWE3 bacterium</name>
    <dbReference type="NCBI Taxonomy" id="2053526"/>
    <lineage>
        <taxon>Bacteria</taxon>
        <taxon>Katanobacteria</taxon>
    </lineage>
</organism>
<evidence type="ECO:0000313" key="2">
    <source>
        <dbReference type="EMBL" id="MCA9302463.1"/>
    </source>
</evidence>
<name>A0A955IW60_UNCKA</name>
<keyword evidence="1" id="KW-0472">Membrane</keyword>
<feature type="transmembrane region" description="Helical" evidence="1">
    <location>
        <begin position="37"/>
        <end position="62"/>
    </location>
</feature>
<sequence length="282" mass="32425">FQFNKNNFLLKILSKLKPDEYLVGKEVSYTINFFNSFISFILLGIGFGLISFITLVGFIWFVTQFSGFQLLSDDALHTYDAASTIKINSLNTELRNIRNRLDNQARKNFFANNKKSYEIVGDASTFKLVYTGDTYVEGQINQVFTYRLLYCTEESNCYATEVKDNPSTGIKISESETILDIKLTEIYMEENDDPYAILSFETDQRNFDVLSYPLYTNDTYYNTISSSVFDYLDGEVTYTVEEQGGDVLIIKENSNYLETTVDRYIKFSSSGENTIVDIKYSL</sequence>
<accession>A0A955IW60</accession>
<dbReference type="Proteomes" id="UP000714817">
    <property type="component" value="Unassembled WGS sequence"/>
</dbReference>
<evidence type="ECO:0000313" key="3">
    <source>
        <dbReference type="Proteomes" id="UP000714817"/>
    </source>
</evidence>
<keyword evidence="1" id="KW-1133">Transmembrane helix</keyword>
<proteinExistence type="predicted"/>
<protein>
    <submittedName>
        <fullName evidence="2">Uncharacterized protein</fullName>
    </submittedName>
</protein>
<dbReference type="EMBL" id="JAGQNY010000022">
    <property type="protein sequence ID" value="MCA9302463.1"/>
    <property type="molecule type" value="Genomic_DNA"/>
</dbReference>
<keyword evidence="1" id="KW-0812">Transmembrane</keyword>
<reference evidence="2" key="2">
    <citation type="journal article" date="2021" name="Microbiome">
        <title>Successional dynamics and alternative stable states in a saline activated sludge microbial community over 9 years.</title>
        <authorList>
            <person name="Wang Y."/>
            <person name="Ye J."/>
            <person name="Ju F."/>
            <person name="Liu L."/>
            <person name="Boyd J.A."/>
            <person name="Deng Y."/>
            <person name="Parks D.H."/>
            <person name="Jiang X."/>
            <person name="Yin X."/>
            <person name="Woodcroft B.J."/>
            <person name="Tyson G.W."/>
            <person name="Hugenholtz P."/>
            <person name="Polz M.F."/>
            <person name="Zhang T."/>
        </authorList>
    </citation>
    <scope>NUCLEOTIDE SEQUENCE</scope>
    <source>
        <strain evidence="2">HKST-UBA80</strain>
    </source>
</reference>
<evidence type="ECO:0000256" key="1">
    <source>
        <dbReference type="SAM" id="Phobius"/>
    </source>
</evidence>
<reference evidence="2" key="1">
    <citation type="submission" date="2020-04" db="EMBL/GenBank/DDBJ databases">
        <authorList>
            <person name="Zhang T."/>
        </authorList>
    </citation>
    <scope>NUCLEOTIDE SEQUENCE</scope>
    <source>
        <strain evidence="2">HKST-UBA80</strain>
    </source>
</reference>
<gene>
    <name evidence="2" type="ORF">KDA10_03865</name>
</gene>